<name>A0A953LDS5_SYMTR</name>
<protein>
    <recommendedName>
        <fullName evidence="7">Type II secretion system protein GspF domain-containing protein</fullName>
    </recommendedName>
</protein>
<evidence type="ECO:0000256" key="5">
    <source>
        <dbReference type="ARBA" id="ARBA00023136"/>
    </source>
</evidence>
<keyword evidence="4 6" id="KW-1133">Transmembrane helix</keyword>
<evidence type="ECO:0000256" key="6">
    <source>
        <dbReference type="SAM" id="Phobius"/>
    </source>
</evidence>
<evidence type="ECO:0000256" key="1">
    <source>
        <dbReference type="ARBA" id="ARBA00004651"/>
    </source>
</evidence>
<dbReference type="InterPro" id="IPR018076">
    <property type="entry name" value="T2SS_GspF_dom"/>
</dbReference>
<dbReference type="InterPro" id="IPR042094">
    <property type="entry name" value="T2SS_GspF_sf"/>
</dbReference>
<feature type="domain" description="Type II secretion system protein GspF" evidence="7">
    <location>
        <begin position="133"/>
        <end position="258"/>
    </location>
</feature>
<dbReference type="GO" id="GO:0005886">
    <property type="term" value="C:plasma membrane"/>
    <property type="evidence" value="ECO:0007669"/>
    <property type="project" value="UniProtKB-SubCell"/>
</dbReference>
<sequence length="273" mass="29021">MPLVIALFLSGAVFLLLLPRGRQGGGEAPWPNPRWPAVRRLASRLAGILASGRLARELAVSGLELTLEELALRKIRLAGLALACALLLALLGRPGLATLGFAGAVWAFQAPDLEVTRAAAARRRAVQRDLPYFLFTLAVLAESGMQLLPALDHYARNAAAPLGREVRSALAEIRMGQPPGMALLEMAQRLDVRDLTRAVGALVQTMEKGTEGLAAALRAQAAEAWDRRRRLAQEAGAQASVKLLVPLVLFVLPAVLAMAAGPAIYAFLTQLGP</sequence>
<dbReference type="Proteomes" id="UP000732377">
    <property type="component" value="Unassembled WGS sequence"/>
</dbReference>
<reference evidence="8" key="1">
    <citation type="submission" date="2017-11" db="EMBL/GenBank/DDBJ databases">
        <title>Three new genomes from thermophilic consortium.</title>
        <authorList>
            <person name="Quaggio R."/>
            <person name="Amgarten D."/>
            <person name="Setubal J.C."/>
        </authorList>
    </citation>
    <scope>NUCLEOTIDE SEQUENCE</scope>
    <source>
        <strain evidence="8">ZCTH01-B2</strain>
    </source>
</reference>
<dbReference type="Gene3D" id="1.20.81.30">
    <property type="entry name" value="Type II secretion system (T2SS), domain F"/>
    <property type="match status" value="1"/>
</dbReference>
<organism evidence="8 9">
    <name type="scientific">Symbiobacterium thermophilum</name>
    <dbReference type="NCBI Taxonomy" id="2734"/>
    <lineage>
        <taxon>Bacteria</taxon>
        <taxon>Bacillati</taxon>
        <taxon>Bacillota</taxon>
        <taxon>Clostridia</taxon>
        <taxon>Eubacteriales</taxon>
        <taxon>Symbiobacteriaceae</taxon>
        <taxon>Symbiobacterium</taxon>
    </lineage>
</organism>
<dbReference type="RefSeq" id="WP_273378644.1">
    <property type="nucleotide sequence ID" value="NZ_PIUK01000038.1"/>
</dbReference>
<comment type="subcellular location">
    <subcellularLocation>
        <location evidence="1">Cell membrane</location>
        <topology evidence="1">Multi-pass membrane protein</topology>
    </subcellularLocation>
</comment>
<keyword evidence="5 6" id="KW-0472">Membrane</keyword>
<proteinExistence type="predicted"/>
<evidence type="ECO:0000256" key="2">
    <source>
        <dbReference type="ARBA" id="ARBA00022475"/>
    </source>
</evidence>
<dbReference type="EMBL" id="PIUK01000038">
    <property type="protein sequence ID" value="MBY6275750.1"/>
    <property type="molecule type" value="Genomic_DNA"/>
</dbReference>
<accession>A0A953LDS5</accession>
<gene>
    <name evidence="8" type="ORF">CWE10_05925</name>
</gene>
<dbReference type="Pfam" id="PF00482">
    <property type="entry name" value="T2SSF"/>
    <property type="match status" value="1"/>
</dbReference>
<evidence type="ECO:0000256" key="4">
    <source>
        <dbReference type="ARBA" id="ARBA00022989"/>
    </source>
</evidence>
<feature type="transmembrane region" description="Helical" evidence="6">
    <location>
        <begin position="243"/>
        <end position="268"/>
    </location>
</feature>
<evidence type="ECO:0000256" key="3">
    <source>
        <dbReference type="ARBA" id="ARBA00022692"/>
    </source>
</evidence>
<comment type="caution">
    <text evidence="8">The sequence shown here is derived from an EMBL/GenBank/DDBJ whole genome shotgun (WGS) entry which is preliminary data.</text>
</comment>
<evidence type="ECO:0000259" key="7">
    <source>
        <dbReference type="Pfam" id="PF00482"/>
    </source>
</evidence>
<keyword evidence="2" id="KW-1003">Cell membrane</keyword>
<dbReference type="AlphaFoldDB" id="A0A953LDS5"/>
<evidence type="ECO:0000313" key="8">
    <source>
        <dbReference type="EMBL" id="MBY6275750.1"/>
    </source>
</evidence>
<dbReference type="PANTHER" id="PTHR35007">
    <property type="entry name" value="INTEGRAL MEMBRANE PROTEIN-RELATED"/>
    <property type="match status" value="1"/>
</dbReference>
<keyword evidence="3 6" id="KW-0812">Transmembrane</keyword>
<evidence type="ECO:0000313" key="9">
    <source>
        <dbReference type="Proteomes" id="UP000732377"/>
    </source>
</evidence>
<dbReference type="PANTHER" id="PTHR35007:SF2">
    <property type="entry name" value="PILUS ASSEMBLE PROTEIN"/>
    <property type="match status" value="1"/>
</dbReference>